<dbReference type="InterPro" id="IPR032809">
    <property type="entry name" value="Put_HupE_UreJ"/>
</dbReference>
<gene>
    <name evidence="3" type="ORF">GEU84_017365</name>
</gene>
<dbReference type="EMBL" id="WHUT02000012">
    <property type="protein sequence ID" value="NUB46166.1"/>
    <property type="molecule type" value="Genomic_DNA"/>
</dbReference>
<sequence>MAFSYIQRGRGFLAQILASLLLVSITLPSSATAHEVMPAIADMARAGDELTFDIQMNAESFIAGIDLAAVTDTDAAPEVATYEELHAMDPAALEARFRAFWPTMAENIALTADGAALAPVLVGLTVPPAPDSEVPRTSVLRFTAALPPGATAVQVGWAAPYGALVLRQNGVESPYDGYLQPGDVSPPIALGGGDQATAFEAFVDYIPVGFDHIVPKGLDHILFVLGLFFLSTSLAPLLWQVSAFTLAHTFTLAAGALGYVNIPGEIVEPIIAASIVYVAVENILSNGLSPWRPAVVFAFGLLHGLGFASVLGEFGVPANQFIPALLGFNVGVELGQLAVIAVAFLLVGYWFGKKPWYRRAIAVPASAVIAMVGGYWFVERVFL</sequence>
<keyword evidence="1" id="KW-1133">Transmembrane helix</keyword>
<dbReference type="Proteomes" id="UP000484076">
    <property type="component" value="Unassembled WGS sequence"/>
</dbReference>
<feature type="transmembrane region" description="Helical" evidence="1">
    <location>
        <begin position="266"/>
        <end position="284"/>
    </location>
</feature>
<feature type="signal peptide" evidence="2">
    <location>
        <begin position="1"/>
        <end position="33"/>
    </location>
</feature>
<comment type="caution">
    <text evidence="3">The sequence shown here is derived from an EMBL/GenBank/DDBJ whole genome shotgun (WGS) entry which is preliminary data.</text>
</comment>
<name>A0A8X8H2N3_9RHOB</name>
<dbReference type="RefSeq" id="WP_152828335.1">
    <property type="nucleotide sequence ID" value="NZ_WHUT02000012.1"/>
</dbReference>
<feature type="transmembrane region" description="Helical" evidence="1">
    <location>
        <begin position="359"/>
        <end position="378"/>
    </location>
</feature>
<feature type="chain" id="PRO_5036495426" evidence="2">
    <location>
        <begin position="34"/>
        <end position="383"/>
    </location>
</feature>
<feature type="transmembrane region" description="Helical" evidence="1">
    <location>
        <begin position="220"/>
        <end position="238"/>
    </location>
</feature>
<evidence type="ECO:0000313" key="4">
    <source>
        <dbReference type="Proteomes" id="UP000484076"/>
    </source>
</evidence>
<evidence type="ECO:0000256" key="2">
    <source>
        <dbReference type="SAM" id="SignalP"/>
    </source>
</evidence>
<accession>A0A8X8H2N3</accession>
<proteinExistence type="predicted"/>
<keyword evidence="1" id="KW-0812">Transmembrane</keyword>
<evidence type="ECO:0000256" key="1">
    <source>
        <dbReference type="SAM" id="Phobius"/>
    </source>
</evidence>
<keyword evidence="4" id="KW-1185">Reference proteome</keyword>
<organism evidence="3 4">
    <name type="scientific">Fertoeibacter niger</name>
    <dbReference type="NCBI Taxonomy" id="2656921"/>
    <lineage>
        <taxon>Bacteria</taxon>
        <taxon>Pseudomonadati</taxon>
        <taxon>Pseudomonadota</taxon>
        <taxon>Alphaproteobacteria</taxon>
        <taxon>Rhodobacterales</taxon>
        <taxon>Paracoccaceae</taxon>
        <taxon>Fertoeibacter</taxon>
    </lineage>
</organism>
<reference evidence="3" key="1">
    <citation type="submission" date="2020-05" db="EMBL/GenBank/DDBJ databases">
        <title>Fertoebacter nigrum gen. nov., sp. nov., a new member of the family Rhodobacteraceae.</title>
        <authorList>
            <person name="Szuroczki S."/>
            <person name="Abbaszade G."/>
            <person name="Buni D."/>
            <person name="Schumann P."/>
            <person name="Toth E."/>
        </authorList>
    </citation>
    <scope>NUCLEOTIDE SEQUENCE</scope>
    <source>
        <strain evidence="3">RG-N-1a</strain>
    </source>
</reference>
<dbReference type="AlphaFoldDB" id="A0A8X8H2N3"/>
<keyword evidence="1" id="KW-0472">Membrane</keyword>
<protein>
    <submittedName>
        <fullName evidence="3">HupE/UreJ family protein</fullName>
    </submittedName>
</protein>
<feature type="transmembrane region" description="Helical" evidence="1">
    <location>
        <begin position="296"/>
        <end position="314"/>
    </location>
</feature>
<keyword evidence="2" id="KW-0732">Signal</keyword>
<dbReference type="Pfam" id="PF13795">
    <property type="entry name" value="HupE_UreJ_2"/>
    <property type="match status" value="1"/>
</dbReference>
<evidence type="ECO:0000313" key="3">
    <source>
        <dbReference type="EMBL" id="NUB46166.1"/>
    </source>
</evidence>
<feature type="transmembrane region" description="Helical" evidence="1">
    <location>
        <begin position="334"/>
        <end position="352"/>
    </location>
</feature>